<evidence type="ECO:0000313" key="2">
    <source>
        <dbReference type="EMBL" id="GAA4338882.1"/>
    </source>
</evidence>
<keyword evidence="3" id="KW-1185">Reference proteome</keyword>
<protein>
    <recommendedName>
        <fullName evidence="1">DUF559 domain-containing protein</fullName>
    </recommendedName>
</protein>
<dbReference type="CDD" id="cd01038">
    <property type="entry name" value="Endonuclease_DUF559"/>
    <property type="match status" value="1"/>
</dbReference>
<dbReference type="PANTHER" id="PTHR38590">
    <property type="entry name" value="BLL0828 PROTEIN"/>
    <property type="match status" value="1"/>
</dbReference>
<dbReference type="SUPFAM" id="SSF52980">
    <property type="entry name" value="Restriction endonuclease-like"/>
    <property type="match status" value="1"/>
</dbReference>
<dbReference type="Pfam" id="PF04480">
    <property type="entry name" value="DUF559"/>
    <property type="match status" value="1"/>
</dbReference>
<dbReference type="Proteomes" id="UP001501725">
    <property type="component" value="Unassembled WGS sequence"/>
</dbReference>
<dbReference type="Gene3D" id="3.40.960.10">
    <property type="entry name" value="VSR Endonuclease"/>
    <property type="match status" value="1"/>
</dbReference>
<name>A0ABP8HGI8_9BACT</name>
<accession>A0ABP8HGI8</accession>
<gene>
    <name evidence="2" type="ORF">GCM10023184_35600</name>
</gene>
<sequence>MDNSKEQRRCYHSPEPLYRWVAGFAKEHRRSPTPAEKVLWDSLRNRQLAGFKFRRQHVIDRYVVDFVCLESKLVVEADGPVHDRPEQQEWDLLRTEKLRQLDFEVLRFPNEAILCSLSSVLETIRQHLRKKLD</sequence>
<organism evidence="2 3">
    <name type="scientific">Flaviaesturariibacter amylovorans</name>
    <dbReference type="NCBI Taxonomy" id="1084520"/>
    <lineage>
        <taxon>Bacteria</taxon>
        <taxon>Pseudomonadati</taxon>
        <taxon>Bacteroidota</taxon>
        <taxon>Chitinophagia</taxon>
        <taxon>Chitinophagales</taxon>
        <taxon>Chitinophagaceae</taxon>
        <taxon>Flaviaestuariibacter</taxon>
    </lineage>
</organism>
<dbReference type="EMBL" id="BAABGY010000011">
    <property type="protein sequence ID" value="GAA4338882.1"/>
    <property type="molecule type" value="Genomic_DNA"/>
</dbReference>
<dbReference type="InterPro" id="IPR011335">
    <property type="entry name" value="Restrct_endonuc-II-like"/>
</dbReference>
<proteinExistence type="predicted"/>
<reference evidence="3" key="1">
    <citation type="journal article" date="2019" name="Int. J. Syst. Evol. Microbiol.">
        <title>The Global Catalogue of Microorganisms (GCM) 10K type strain sequencing project: providing services to taxonomists for standard genome sequencing and annotation.</title>
        <authorList>
            <consortium name="The Broad Institute Genomics Platform"/>
            <consortium name="The Broad Institute Genome Sequencing Center for Infectious Disease"/>
            <person name="Wu L."/>
            <person name="Ma J."/>
        </authorList>
    </citation>
    <scope>NUCLEOTIDE SEQUENCE [LARGE SCALE GENOMIC DNA]</scope>
    <source>
        <strain evidence="3">JCM 17919</strain>
    </source>
</reference>
<dbReference type="InterPro" id="IPR007569">
    <property type="entry name" value="DUF559"/>
</dbReference>
<evidence type="ECO:0000313" key="3">
    <source>
        <dbReference type="Proteomes" id="UP001501725"/>
    </source>
</evidence>
<evidence type="ECO:0000259" key="1">
    <source>
        <dbReference type="Pfam" id="PF04480"/>
    </source>
</evidence>
<dbReference type="InterPro" id="IPR047216">
    <property type="entry name" value="Endonuclease_DUF559_bact"/>
</dbReference>
<dbReference type="RefSeq" id="WP_345257165.1">
    <property type="nucleotide sequence ID" value="NZ_BAABGY010000011.1"/>
</dbReference>
<comment type="caution">
    <text evidence="2">The sequence shown here is derived from an EMBL/GenBank/DDBJ whole genome shotgun (WGS) entry which is preliminary data.</text>
</comment>
<dbReference type="PANTHER" id="PTHR38590:SF1">
    <property type="entry name" value="BLL0828 PROTEIN"/>
    <property type="match status" value="1"/>
</dbReference>
<feature type="domain" description="DUF559" evidence="1">
    <location>
        <begin position="24"/>
        <end position="128"/>
    </location>
</feature>